<dbReference type="EMBL" id="CP001349">
    <property type="protein sequence ID" value="ACL60484.1"/>
    <property type="molecule type" value="Genomic_DNA"/>
</dbReference>
<proteinExistence type="predicted"/>
<name>B8IQH2_METNO</name>
<dbReference type="Proteomes" id="UP000008207">
    <property type="component" value="Chromosome"/>
</dbReference>
<evidence type="ECO:0000313" key="2">
    <source>
        <dbReference type="Proteomes" id="UP000008207"/>
    </source>
</evidence>
<dbReference type="AlphaFoldDB" id="B8IQH2"/>
<dbReference type="KEGG" id="mno:Mnod_5644"/>
<organism evidence="1 2">
    <name type="scientific">Methylobacterium nodulans (strain LMG 21967 / CNCM I-2342 / ORS 2060)</name>
    <dbReference type="NCBI Taxonomy" id="460265"/>
    <lineage>
        <taxon>Bacteria</taxon>
        <taxon>Pseudomonadati</taxon>
        <taxon>Pseudomonadota</taxon>
        <taxon>Alphaproteobacteria</taxon>
        <taxon>Hyphomicrobiales</taxon>
        <taxon>Methylobacteriaceae</taxon>
        <taxon>Methylobacterium</taxon>
    </lineage>
</organism>
<keyword evidence="2" id="KW-1185">Reference proteome</keyword>
<gene>
    <name evidence="1" type="ordered locus">Mnod_5644</name>
</gene>
<dbReference type="RefSeq" id="WP_015932086.1">
    <property type="nucleotide sequence ID" value="NC_011894.1"/>
</dbReference>
<accession>B8IQH2</accession>
<reference evidence="1 2" key="1">
    <citation type="submission" date="2009-01" db="EMBL/GenBank/DDBJ databases">
        <title>Complete sequence of chromosome of Methylobacterium nodulans ORS 2060.</title>
        <authorList>
            <consortium name="US DOE Joint Genome Institute"/>
            <person name="Lucas S."/>
            <person name="Copeland A."/>
            <person name="Lapidus A."/>
            <person name="Glavina del Rio T."/>
            <person name="Dalin E."/>
            <person name="Tice H."/>
            <person name="Bruce D."/>
            <person name="Goodwin L."/>
            <person name="Pitluck S."/>
            <person name="Sims D."/>
            <person name="Brettin T."/>
            <person name="Detter J.C."/>
            <person name="Han C."/>
            <person name="Larimer F."/>
            <person name="Land M."/>
            <person name="Hauser L."/>
            <person name="Kyrpides N."/>
            <person name="Ivanova N."/>
            <person name="Marx C.J."/>
            <person name="Richardson P."/>
        </authorList>
    </citation>
    <scope>NUCLEOTIDE SEQUENCE [LARGE SCALE GENOMIC DNA]</scope>
    <source>
        <strain evidence="2">LMG 21967 / CNCM I-2342 / ORS 2060</strain>
    </source>
</reference>
<sequence length="102" mass="11258">MPGLLQFPYEPGTHVAIMADHSTIRELLQCQLVTSEQIDAAVTAYLANPKVGLYTIADSIIVDVAATVKQFGWDKWVLEDYTISARARRMAVRTAILLARPA</sequence>
<dbReference type="HOGENOM" id="CLU_143449_1_0_5"/>
<evidence type="ECO:0000313" key="1">
    <source>
        <dbReference type="EMBL" id="ACL60484.1"/>
    </source>
</evidence>
<protein>
    <submittedName>
        <fullName evidence="1">Uncharacterized protein</fullName>
    </submittedName>
</protein>